<dbReference type="GeneID" id="30910342"/>
<organism evidence="1 2">
    <name type="scientific">Plasmodium coatneyi</name>
    <dbReference type="NCBI Taxonomy" id="208452"/>
    <lineage>
        <taxon>Eukaryota</taxon>
        <taxon>Sar</taxon>
        <taxon>Alveolata</taxon>
        <taxon>Apicomplexa</taxon>
        <taxon>Aconoidasida</taxon>
        <taxon>Haemosporida</taxon>
        <taxon>Plasmodiidae</taxon>
        <taxon>Plasmodium</taxon>
    </lineage>
</organism>
<name>A0A1B1E2G2_9APIC</name>
<dbReference type="Proteomes" id="UP000092716">
    <property type="component" value="Chromosome 11"/>
</dbReference>
<dbReference type="AlphaFoldDB" id="A0A1B1E2G2"/>
<proteinExistence type="predicted"/>
<dbReference type="RefSeq" id="XP_019915785.1">
    <property type="nucleotide sequence ID" value="XM_020060402.1"/>
</dbReference>
<dbReference type="VEuPathDB" id="PlasmoDB:PCOAH_00036110"/>
<dbReference type="KEGG" id="pcot:PCOAH_00036110"/>
<evidence type="ECO:0000313" key="2">
    <source>
        <dbReference type="Proteomes" id="UP000092716"/>
    </source>
</evidence>
<accession>A0A1B1E2G2</accession>
<protein>
    <submittedName>
        <fullName evidence="1">Uncharacterized protein</fullName>
    </submittedName>
</protein>
<gene>
    <name evidence="1" type="ORF">PCOAH_00036110</name>
</gene>
<dbReference type="OrthoDB" id="370252at2759"/>
<evidence type="ECO:0000313" key="1">
    <source>
        <dbReference type="EMBL" id="ANQ09090.1"/>
    </source>
</evidence>
<keyword evidence="2" id="KW-1185">Reference proteome</keyword>
<sequence length="822" mass="95310">MENPPTEDAVTLQYTGQYAMHKNEVENELKRDIKNVVQNDEEDITNFIVSKKMNLTKEKNENVKNMKKLISKHPDIFIKSSILSREFQQNVQDIQIVVDELRSNCEKIVALFEEGHHKSSLEGINLASSLHDSTRSGLPADMLKIPLIIHRSNEKGDVHESMKYLPLCGRVKSYLCALCNCETNERNLGNYLRSYKKKLNKEIRKTRELISHLVMKCEDVDTLKVYLQYLANIRDYFLLPPGGVTTNEKFSSEMKNGENCLNGSGEKWENNMTRSGSFSNCKDGRMTNEEYTRHTFLTLKHFRILQSVREQLEKKISKRRTNNSFSAHEIVQIFLHEIANLKNSYERLFHSVDANLFRHVVFLYYFALSLVHIKIKQGSSAPLGGGANKLVAENLDVVKHDAKTREGSTHHTNTYSQNLLNKLNREYIAGELANCTNEANVSSRQTNIEEGEQSPLHLFSNERYPFVNVNSALFNYMYYCVFFKCEKEVCFNPGGSEHEEEKMPHCGKNQTAPPHTKKKINAKEKPHECANTSHKNHCSWVNSLYEEGNTKWKRKKKNEKTTKMKHNMFTHYISIQALVQKGRIKDSVQDLFQCRKSGEQTAFSEENKKSIFITGLNAPVLLDSILNKIFMLYVYHFLEKTNFHFYESVLFFDESEQEEFAQPGKNILWVLREHLHSRRGGPVQLQQDPEGNNTLKDRLGETREPSLQFAQHTLKHAFLNSYFLNLLFILKSIKHYVDKSITYTIIFLFEDSFKRVIKKLVMIYLGNQNMYLKYSTFHLIMESLFKTIFPFTFLFLSHVFQVDTSSSTESIFNVLDSYGVGA</sequence>
<dbReference type="EMBL" id="CP016249">
    <property type="protein sequence ID" value="ANQ09090.1"/>
    <property type="molecule type" value="Genomic_DNA"/>
</dbReference>
<reference evidence="2" key="1">
    <citation type="submission" date="2016-06" db="EMBL/GenBank/DDBJ databases">
        <title>First high quality genome sequence of Plasmodium coatneyi using continuous long reads from single molecule, real-time sequencing.</title>
        <authorList>
            <person name="Chien J.-T."/>
            <person name="Pakala S.B."/>
            <person name="Geraldo J.A."/>
            <person name="Lapp S.A."/>
            <person name="Barnwell J.W."/>
            <person name="Kissinger J.C."/>
            <person name="Galinski M.R."/>
            <person name="Humphrey J.C."/>
        </authorList>
    </citation>
    <scope>NUCLEOTIDE SEQUENCE [LARGE SCALE GENOMIC DNA]</scope>
    <source>
        <strain evidence="2">Hackeri</strain>
    </source>
</reference>